<evidence type="ECO:0000313" key="7">
    <source>
        <dbReference type="EMBL" id="MZQ88915.1"/>
    </source>
</evidence>
<dbReference type="PANTHER" id="PTHR32322:SF9">
    <property type="entry name" value="AMINO-ACID METABOLITE EFFLUX PUMP-RELATED"/>
    <property type="match status" value="1"/>
</dbReference>
<evidence type="ECO:0000256" key="5">
    <source>
        <dbReference type="SAM" id="Phobius"/>
    </source>
</evidence>
<evidence type="ECO:0000256" key="4">
    <source>
        <dbReference type="ARBA" id="ARBA00023136"/>
    </source>
</evidence>
<feature type="transmembrane region" description="Helical" evidence="5">
    <location>
        <begin position="146"/>
        <end position="164"/>
    </location>
</feature>
<dbReference type="AlphaFoldDB" id="A0A6L8VF25"/>
<dbReference type="EMBL" id="WWNR01000004">
    <property type="protein sequence ID" value="MZQ88915.1"/>
    <property type="molecule type" value="Genomic_DNA"/>
</dbReference>
<organism evidence="7 8">
    <name type="scientific">Frigidibacter albus</name>
    <dbReference type="NCBI Taxonomy" id="1465486"/>
    <lineage>
        <taxon>Bacteria</taxon>
        <taxon>Pseudomonadati</taxon>
        <taxon>Pseudomonadota</taxon>
        <taxon>Alphaproteobacteria</taxon>
        <taxon>Rhodobacterales</taxon>
        <taxon>Paracoccaceae</taxon>
        <taxon>Frigidibacter</taxon>
    </lineage>
</organism>
<dbReference type="InterPro" id="IPR000620">
    <property type="entry name" value="EamA_dom"/>
</dbReference>
<feature type="transmembrane region" description="Helical" evidence="5">
    <location>
        <begin position="31"/>
        <end position="53"/>
    </location>
</feature>
<gene>
    <name evidence="7" type="ORF">GS660_07365</name>
</gene>
<comment type="subcellular location">
    <subcellularLocation>
        <location evidence="1">Membrane</location>
        <topology evidence="1">Multi-pass membrane protein</topology>
    </subcellularLocation>
</comment>
<dbReference type="RefSeq" id="WP_161345004.1">
    <property type="nucleotide sequence ID" value="NZ_BMGW01000004.1"/>
</dbReference>
<sequence length="286" mass="28492">MRLILLVSLAMVAFAANSLLNRLALVEGGMGPASFAAVRLAAGALMLAGLVWARRGGLSLAGQGRLRAFGAVTLAVYMIGFSYAYLTLEAGTGALILFGGVQVTMFAGALALREPVPLRRWAGTGLALAGLALLAVPGMGAAPDPMGAALMAAAAMGWGLYSLAGRRAGDPLSATAGNFVLALPLALLVLLAIPEGERVSGAGFAAAVASGAVTSGLGYALWYAVLPRLAASVAAVAQLTVPVLAALAGAVLLAEVPGPRFWAAAALVIAGVLLSVLRISRGPSLP</sequence>
<evidence type="ECO:0000313" key="8">
    <source>
        <dbReference type="Proteomes" id="UP000477083"/>
    </source>
</evidence>
<keyword evidence="8" id="KW-1185">Reference proteome</keyword>
<dbReference type="Pfam" id="PF00892">
    <property type="entry name" value="EamA"/>
    <property type="match status" value="2"/>
</dbReference>
<proteinExistence type="predicted"/>
<keyword evidence="2 5" id="KW-0812">Transmembrane</keyword>
<evidence type="ECO:0000256" key="3">
    <source>
        <dbReference type="ARBA" id="ARBA00022989"/>
    </source>
</evidence>
<feature type="transmembrane region" description="Helical" evidence="5">
    <location>
        <begin position="121"/>
        <end position="140"/>
    </location>
</feature>
<dbReference type="InterPro" id="IPR050638">
    <property type="entry name" value="AA-Vitamin_Transporters"/>
</dbReference>
<feature type="transmembrane region" description="Helical" evidence="5">
    <location>
        <begin position="229"/>
        <end position="254"/>
    </location>
</feature>
<protein>
    <submittedName>
        <fullName evidence="7">EamA family transporter</fullName>
    </submittedName>
</protein>
<feature type="transmembrane region" description="Helical" evidence="5">
    <location>
        <begin position="65"/>
        <end position="86"/>
    </location>
</feature>
<dbReference type="InterPro" id="IPR037185">
    <property type="entry name" value="EmrE-like"/>
</dbReference>
<reference evidence="7 8" key="1">
    <citation type="submission" date="2020-01" db="EMBL/GenBank/DDBJ databases">
        <title>Frigidibacter albus SP32T (=CGMCC 1.13995T).</title>
        <authorList>
            <person name="Liao X."/>
        </authorList>
    </citation>
    <scope>NUCLEOTIDE SEQUENCE [LARGE SCALE GENOMIC DNA]</scope>
    <source>
        <strain evidence="7 8">SP32</strain>
    </source>
</reference>
<feature type="transmembrane region" description="Helical" evidence="5">
    <location>
        <begin position="199"/>
        <end position="222"/>
    </location>
</feature>
<feature type="domain" description="EamA" evidence="6">
    <location>
        <begin position="146"/>
        <end position="276"/>
    </location>
</feature>
<comment type="caution">
    <text evidence="7">The sequence shown here is derived from an EMBL/GenBank/DDBJ whole genome shotgun (WGS) entry which is preliminary data.</text>
</comment>
<evidence type="ECO:0000259" key="6">
    <source>
        <dbReference type="Pfam" id="PF00892"/>
    </source>
</evidence>
<name>A0A6L8VF25_9RHOB</name>
<feature type="transmembrane region" description="Helical" evidence="5">
    <location>
        <begin position="92"/>
        <end position="112"/>
    </location>
</feature>
<keyword evidence="3 5" id="KW-1133">Transmembrane helix</keyword>
<feature type="transmembrane region" description="Helical" evidence="5">
    <location>
        <begin position="176"/>
        <end position="193"/>
    </location>
</feature>
<accession>A0A6L8VF25</accession>
<evidence type="ECO:0000256" key="1">
    <source>
        <dbReference type="ARBA" id="ARBA00004141"/>
    </source>
</evidence>
<evidence type="ECO:0000256" key="2">
    <source>
        <dbReference type="ARBA" id="ARBA00022692"/>
    </source>
</evidence>
<dbReference type="Proteomes" id="UP000477083">
    <property type="component" value="Unassembled WGS sequence"/>
</dbReference>
<dbReference type="GO" id="GO:0016020">
    <property type="term" value="C:membrane"/>
    <property type="evidence" value="ECO:0007669"/>
    <property type="project" value="UniProtKB-SubCell"/>
</dbReference>
<keyword evidence="4 5" id="KW-0472">Membrane</keyword>
<dbReference type="SUPFAM" id="SSF103481">
    <property type="entry name" value="Multidrug resistance efflux transporter EmrE"/>
    <property type="match status" value="2"/>
</dbReference>
<dbReference type="OrthoDB" id="321830at2"/>
<feature type="domain" description="EamA" evidence="6">
    <location>
        <begin position="3"/>
        <end position="134"/>
    </location>
</feature>
<feature type="transmembrane region" description="Helical" evidence="5">
    <location>
        <begin position="260"/>
        <end position="279"/>
    </location>
</feature>
<dbReference type="PANTHER" id="PTHR32322">
    <property type="entry name" value="INNER MEMBRANE TRANSPORTER"/>
    <property type="match status" value="1"/>
</dbReference>